<dbReference type="EMBL" id="QGNW01001413">
    <property type="protein sequence ID" value="RVW42146.1"/>
    <property type="molecule type" value="Genomic_DNA"/>
</dbReference>
<reference evidence="2 3" key="1">
    <citation type="journal article" date="2018" name="PLoS Genet.">
        <title>Population sequencing reveals clonal diversity and ancestral inbreeding in the grapevine cultivar Chardonnay.</title>
        <authorList>
            <person name="Roach M.J."/>
            <person name="Johnson D.L."/>
            <person name="Bohlmann J."/>
            <person name="van Vuuren H.J."/>
            <person name="Jones S.J."/>
            <person name="Pretorius I.S."/>
            <person name="Schmidt S.A."/>
            <person name="Borneman A.R."/>
        </authorList>
    </citation>
    <scope>NUCLEOTIDE SEQUENCE [LARGE SCALE GENOMIC DNA]</scope>
    <source>
        <strain evidence="3">cv. Chardonnay</strain>
        <tissue evidence="2">Leaf</tissue>
    </source>
</reference>
<protein>
    <recommendedName>
        <fullName evidence="4">Retrovirus-related Pol polyprotein from transposon RE2</fullName>
    </recommendedName>
</protein>
<proteinExistence type="predicted"/>
<sequence length="334" mass="36061">MSTSNPDNTSGVVMTTKGLKLSKEKKDSAGADANKGKVAIMSVEPHLSLIPQVESSQDAGPISDIGNCGSNLVTSSYDVDRGAWLLDSGAIDHMTFATTDFTTTSPLRHTSIANANGVVSPVIGFSSKLQVLRSDNGAERKHRHILETTRYWSDAVSTVVHLLNRLPSKVLNFKTLLQVLASHVSLPATIMLHPRATLCTRRAIGAMIPLPDAPIETMVDEALSLVLIDPTRLDGPTEQNTTLENYTPSATELSSPPSLVYADPFLENIPEEIIQTSQTFVHVLSSSQIPTGVQEALFNPKWTQAIKEEIEALLKNNTWTIVSLPEGKKAVGCK</sequence>
<dbReference type="InterPro" id="IPR012337">
    <property type="entry name" value="RNaseH-like_sf"/>
</dbReference>
<evidence type="ECO:0000313" key="3">
    <source>
        <dbReference type="Proteomes" id="UP000288805"/>
    </source>
</evidence>
<dbReference type="Proteomes" id="UP000288805">
    <property type="component" value="Unassembled WGS sequence"/>
</dbReference>
<evidence type="ECO:0008006" key="4">
    <source>
        <dbReference type="Google" id="ProtNLM"/>
    </source>
</evidence>
<name>A0A438E367_VITVI</name>
<accession>A0A438E367</accession>
<dbReference type="SUPFAM" id="SSF53098">
    <property type="entry name" value="Ribonuclease H-like"/>
    <property type="match status" value="1"/>
</dbReference>
<dbReference type="AlphaFoldDB" id="A0A438E367"/>
<comment type="caution">
    <text evidence="2">The sequence shown here is derived from an EMBL/GenBank/DDBJ whole genome shotgun (WGS) entry which is preliminary data.</text>
</comment>
<evidence type="ECO:0000313" key="2">
    <source>
        <dbReference type="EMBL" id="RVW42146.1"/>
    </source>
</evidence>
<feature type="region of interest" description="Disordered" evidence="1">
    <location>
        <begin position="1"/>
        <end position="33"/>
    </location>
</feature>
<organism evidence="2 3">
    <name type="scientific">Vitis vinifera</name>
    <name type="common">Grape</name>
    <dbReference type="NCBI Taxonomy" id="29760"/>
    <lineage>
        <taxon>Eukaryota</taxon>
        <taxon>Viridiplantae</taxon>
        <taxon>Streptophyta</taxon>
        <taxon>Embryophyta</taxon>
        <taxon>Tracheophyta</taxon>
        <taxon>Spermatophyta</taxon>
        <taxon>Magnoliopsida</taxon>
        <taxon>eudicotyledons</taxon>
        <taxon>Gunneridae</taxon>
        <taxon>Pentapetalae</taxon>
        <taxon>rosids</taxon>
        <taxon>Vitales</taxon>
        <taxon>Vitaceae</taxon>
        <taxon>Viteae</taxon>
        <taxon>Vitis</taxon>
    </lineage>
</organism>
<gene>
    <name evidence="2" type="ORF">CK203_100530</name>
</gene>
<evidence type="ECO:0000256" key="1">
    <source>
        <dbReference type="SAM" id="MobiDB-lite"/>
    </source>
</evidence>
<feature type="compositionally biased region" description="Polar residues" evidence="1">
    <location>
        <begin position="1"/>
        <end position="13"/>
    </location>
</feature>